<gene>
    <name evidence="2" type="ORF">LP092_15010</name>
</gene>
<name>A0ABY6MEG5_MORBO</name>
<keyword evidence="3" id="KW-1185">Reference proteome</keyword>
<keyword evidence="1" id="KW-0812">Transmembrane</keyword>
<geneLocation type="plasmid" evidence="2 3">
    <name>unnamed1</name>
</geneLocation>
<dbReference type="RefSeq" id="WP_264697371.1">
    <property type="nucleotide sequence ID" value="NZ_CP087831.1"/>
</dbReference>
<reference evidence="2" key="1">
    <citation type="journal article" date="2022" name="BMC Microbiol.">
        <title>Whole genome sequencing of Moraxella bovis strains from North America reveals two genotypes with different genetic determinants.</title>
        <authorList>
            <person name="Wynn E.L."/>
            <person name="Hille M.M."/>
            <person name="Loy J.D."/>
            <person name="Schuller G."/>
            <person name="Kuhn K.L."/>
            <person name="Dickey A.M."/>
            <person name="Bono J.L."/>
            <person name="Clawson M.L."/>
        </authorList>
    </citation>
    <scope>NUCLEOTIDE SEQUENCE</scope>
    <source>
        <strain evidence="2">SAM102599</strain>
    </source>
</reference>
<evidence type="ECO:0000313" key="2">
    <source>
        <dbReference type="EMBL" id="UZA04786.1"/>
    </source>
</evidence>
<protein>
    <submittedName>
        <fullName evidence="2">Uncharacterized protein</fullName>
    </submittedName>
</protein>
<accession>A0ABY6MEG5</accession>
<keyword evidence="1" id="KW-1133">Transmembrane helix</keyword>
<evidence type="ECO:0000313" key="3">
    <source>
        <dbReference type="Proteomes" id="UP001163632"/>
    </source>
</evidence>
<dbReference type="EMBL" id="CP087831">
    <property type="protein sequence ID" value="UZA04786.1"/>
    <property type="molecule type" value="Genomic_DNA"/>
</dbReference>
<sequence length="93" mass="10957">MSWLDILLQVYEFFFGEILDGFVFDRPVGSLGSFKAMIGFVVVIYLVDFVVMTINRLVRFYTQVCLRALKNAFTTKRTWKTFDFNRPNNKKVL</sequence>
<feature type="transmembrane region" description="Helical" evidence="1">
    <location>
        <begin position="36"/>
        <end position="58"/>
    </location>
</feature>
<organism evidence="2 3">
    <name type="scientific">Moraxella bovis</name>
    <dbReference type="NCBI Taxonomy" id="476"/>
    <lineage>
        <taxon>Bacteria</taxon>
        <taxon>Pseudomonadati</taxon>
        <taxon>Pseudomonadota</taxon>
        <taxon>Gammaproteobacteria</taxon>
        <taxon>Moraxellales</taxon>
        <taxon>Moraxellaceae</taxon>
        <taxon>Moraxella</taxon>
    </lineage>
</organism>
<keyword evidence="2" id="KW-0614">Plasmid</keyword>
<keyword evidence="1" id="KW-0472">Membrane</keyword>
<dbReference type="Proteomes" id="UP001163632">
    <property type="component" value="Plasmid unnamed1"/>
</dbReference>
<proteinExistence type="predicted"/>
<evidence type="ECO:0000256" key="1">
    <source>
        <dbReference type="SAM" id="Phobius"/>
    </source>
</evidence>